<dbReference type="GO" id="GO:0046076">
    <property type="term" value="P:dTTP catabolic process"/>
    <property type="evidence" value="ECO:0007669"/>
    <property type="project" value="TreeGrafter"/>
</dbReference>
<dbReference type="InterPro" id="IPR004518">
    <property type="entry name" value="MazG-like_dom"/>
</dbReference>
<organism evidence="2">
    <name type="scientific">freshwater metagenome</name>
    <dbReference type="NCBI Taxonomy" id="449393"/>
    <lineage>
        <taxon>unclassified sequences</taxon>
        <taxon>metagenomes</taxon>
        <taxon>ecological metagenomes</taxon>
    </lineage>
</organism>
<feature type="domain" description="NTP pyrophosphohydrolase MazG-like" evidence="1">
    <location>
        <begin position="52"/>
        <end position="112"/>
    </location>
</feature>
<protein>
    <submittedName>
        <fullName evidence="2">Unannotated protein</fullName>
    </submittedName>
</protein>
<dbReference type="Pfam" id="PF03819">
    <property type="entry name" value="MazG"/>
    <property type="match status" value="1"/>
</dbReference>
<proteinExistence type="predicted"/>
<name>A0A6J6Y9Z0_9ZZZZ</name>
<dbReference type="EMBL" id="CAFAAJ010000066">
    <property type="protein sequence ID" value="CAB4804854.1"/>
    <property type="molecule type" value="Genomic_DNA"/>
</dbReference>
<dbReference type="SUPFAM" id="SSF101386">
    <property type="entry name" value="all-alpha NTP pyrophosphatases"/>
    <property type="match status" value="1"/>
</dbReference>
<dbReference type="PANTHER" id="PTHR30522">
    <property type="entry name" value="NUCLEOSIDE TRIPHOSPHATE PYROPHOSPHOHYDROLASE"/>
    <property type="match status" value="1"/>
</dbReference>
<evidence type="ECO:0000313" key="2">
    <source>
        <dbReference type="EMBL" id="CAB4804854.1"/>
    </source>
</evidence>
<sequence length="157" mass="17238">MLANWDAIKRAEKGRTSVFDGVPRSLPALSYAAKVQSKASGVGFDWPDVEGALPKIAEELDEVQQARRDGTADDVREELGDLLFAVVNVARHLKVDAESALRAATQKFRTRFEGVERLATARSIDLRATGDDEASRAEHLTALDALWDEVKRTPPLP</sequence>
<dbReference type="AlphaFoldDB" id="A0A6J6Y9Z0"/>
<dbReference type="CDD" id="cd11529">
    <property type="entry name" value="NTP-PPase_MazG_Cterm"/>
    <property type="match status" value="1"/>
</dbReference>
<dbReference type="GO" id="GO:0046061">
    <property type="term" value="P:dATP catabolic process"/>
    <property type="evidence" value="ECO:0007669"/>
    <property type="project" value="TreeGrafter"/>
</dbReference>
<evidence type="ECO:0000259" key="1">
    <source>
        <dbReference type="Pfam" id="PF03819"/>
    </source>
</evidence>
<dbReference type="GO" id="GO:0046052">
    <property type="term" value="P:UTP catabolic process"/>
    <property type="evidence" value="ECO:0007669"/>
    <property type="project" value="TreeGrafter"/>
</dbReference>
<dbReference type="Gene3D" id="1.10.287.1080">
    <property type="entry name" value="MazG-like"/>
    <property type="match status" value="1"/>
</dbReference>
<dbReference type="InterPro" id="IPR011551">
    <property type="entry name" value="NTP_PyrPHydrolase_MazG"/>
</dbReference>
<dbReference type="GO" id="GO:0046081">
    <property type="term" value="P:dUTP catabolic process"/>
    <property type="evidence" value="ECO:0007669"/>
    <property type="project" value="TreeGrafter"/>
</dbReference>
<gene>
    <name evidence="2" type="ORF">UFOPK3001_01179</name>
</gene>
<dbReference type="GO" id="GO:0047429">
    <property type="term" value="F:nucleoside triphosphate diphosphatase activity"/>
    <property type="evidence" value="ECO:0007669"/>
    <property type="project" value="InterPro"/>
</dbReference>
<dbReference type="InterPro" id="IPR048011">
    <property type="entry name" value="NTP-PPase_MazG-like_C"/>
</dbReference>
<dbReference type="GO" id="GO:0046047">
    <property type="term" value="P:TTP catabolic process"/>
    <property type="evidence" value="ECO:0007669"/>
    <property type="project" value="TreeGrafter"/>
</dbReference>
<accession>A0A6J6Y9Z0</accession>
<dbReference type="PANTHER" id="PTHR30522:SF0">
    <property type="entry name" value="NUCLEOSIDE TRIPHOSPHATE PYROPHOSPHOHYDROLASE"/>
    <property type="match status" value="1"/>
</dbReference>
<reference evidence="2" key="1">
    <citation type="submission" date="2020-05" db="EMBL/GenBank/DDBJ databases">
        <authorList>
            <person name="Chiriac C."/>
            <person name="Salcher M."/>
            <person name="Ghai R."/>
            <person name="Kavagutti S V."/>
        </authorList>
    </citation>
    <scope>NUCLEOTIDE SEQUENCE</scope>
</reference>
<dbReference type="GO" id="GO:0006203">
    <property type="term" value="P:dGTP catabolic process"/>
    <property type="evidence" value="ECO:0007669"/>
    <property type="project" value="TreeGrafter"/>
</dbReference>